<dbReference type="GO" id="GO:0005524">
    <property type="term" value="F:ATP binding"/>
    <property type="evidence" value="ECO:0007669"/>
    <property type="project" value="UniProtKB-KW"/>
</dbReference>
<comment type="caution">
    <text evidence="9">The sequence shown here is derived from an EMBL/GenBank/DDBJ whole genome shotgun (WGS) entry which is preliminary data.</text>
</comment>
<dbReference type="PANTHER" id="PTHR11406">
    <property type="entry name" value="PHOSPHOGLYCERATE KINASE"/>
    <property type="match status" value="1"/>
</dbReference>
<dbReference type="GO" id="GO:0006094">
    <property type="term" value="P:gluconeogenesis"/>
    <property type="evidence" value="ECO:0007669"/>
    <property type="project" value="TreeGrafter"/>
</dbReference>
<comment type="similarity">
    <text evidence="8">Belongs to the phosphoglycerate kinase family.</text>
</comment>
<dbReference type="GO" id="GO:0005829">
    <property type="term" value="C:cytosol"/>
    <property type="evidence" value="ECO:0007669"/>
    <property type="project" value="TreeGrafter"/>
</dbReference>
<organism evidence="9 10">
    <name type="scientific">Halorubrum distributum JCM 10247</name>
    <dbReference type="NCBI Taxonomy" id="1227486"/>
    <lineage>
        <taxon>Archaea</taxon>
        <taxon>Methanobacteriati</taxon>
        <taxon>Methanobacteriota</taxon>
        <taxon>Stenosarchaea group</taxon>
        <taxon>Halobacteria</taxon>
        <taxon>Halobacteriales</taxon>
        <taxon>Haloferacaceae</taxon>
        <taxon>Halorubrum</taxon>
        <taxon>Halorubrum distributum group</taxon>
    </lineage>
</organism>
<evidence type="ECO:0000256" key="5">
    <source>
        <dbReference type="ARBA" id="ARBA00022741"/>
    </source>
</evidence>
<dbReference type="GO" id="GO:0004618">
    <property type="term" value="F:phosphoglycerate kinase activity"/>
    <property type="evidence" value="ECO:0007669"/>
    <property type="project" value="UniProtKB-EC"/>
</dbReference>
<dbReference type="GO" id="GO:0043531">
    <property type="term" value="F:ADP binding"/>
    <property type="evidence" value="ECO:0007669"/>
    <property type="project" value="TreeGrafter"/>
</dbReference>
<feature type="non-terminal residue" evidence="9">
    <location>
        <position position="1"/>
    </location>
</feature>
<reference evidence="9 10" key="1">
    <citation type="journal article" date="2014" name="PLoS Genet.">
        <title>Phylogenetically driven sequencing of extremely halophilic archaea reveals strategies for static and dynamic osmo-response.</title>
        <authorList>
            <person name="Becker E.A."/>
            <person name="Seitzer P.M."/>
            <person name="Tritt A."/>
            <person name="Larsen D."/>
            <person name="Krusor M."/>
            <person name="Yao A.I."/>
            <person name="Wu D."/>
            <person name="Madern D."/>
            <person name="Eisen J.A."/>
            <person name="Darling A.E."/>
            <person name="Facciotti M.T."/>
        </authorList>
    </citation>
    <scope>NUCLEOTIDE SEQUENCE [LARGE SCALE GENOMIC DNA]</scope>
    <source>
        <strain evidence="9 10">JCM 10247</strain>
    </source>
</reference>
<evidence type="ECO:0000256" key="8">
    <source>
        <dbReference type="RuleBase" id="RU000532"/>
    </source>
</evidence>
<dbReference type="PATRIC" id="fig|1227486.3.peg.1911"/>
<dbReference type="Gene3D" id="3.40.50.1260">
    <property type="entry name" value="Phosphoglycerate kinase, N-terminal domain"/>
    <property type="match status" value="1"/>
</dbReference>
<dbReference type="PANTHER" id="PTHR11406:SF23">
    <property type="entry name" value="PHOSPHOGLYCERATE KINASE 1, CHLOROPLASTIC-RELATED"/>
    <property type="match status" value="1"/>
</dbReference>
<evidence type="ECO:0000256" key="3">
    <source>
        <dbReference type="ARBA" id="ARBA00016471"/>
    </source>
</evidence>
<keyword evidence="4 8" id="KW-0808">Transferase</keyword>
<evidence type="ECO:0000256" key="7">
    <source>
        <dbReference type="ARBA" id="ARBA00022840"/>
    </source>
</evidence>
<sequence>ANTAIATREFDGPVTMVVGGTKATDVIGVMDALDDRVDRFLLGGVAGELFLRAAGHPVGHDVGEMDLFDEQWEANRELIESVLDERGDEIRLASDLAYEGADGERAEVAVDDIEEKETGYLDVGAATVDDYEPAIRESDAVFVKGALGVFEDERFADGTVGVLEAIAETDCFSVVGGGDTSRAIEMYGLSEEEFSHVSIAGGAYIRALTGEPLPAVEVLEAAAERQ</sequence>
<dbReference type="SUPFAM" id="SSF53748">
    <property type="entry name" value="Phosphoglycerate kinase"/>
    <property type="match status" value="1"/>
</dbReference>
<dbReference type="InterPro" id="IPR015824">
    <property type="entry name" value="Phosphoglycerate_kinase_N"/>
</dbReference>
<evidence type="ECO:0000313" key="9">
    <source>
        <dbReference type="EMBL" id="ELZ32320.1"/>
    </source>
</evidence>
<accession>M0D9Z7</accession>
<name>M0D9Z7_9EURY</name>
<evidence type="ECO:0000256" key="2">
    <source>
        <dbReference type="ARBA" id="ARBA00013061"/>
    </source>
</evidence>
<evidence type="ECO:0000313" key="10">
    <source>
        <dbReference type="Proteomes" id="UP000011572"/>
    </source>
</evidence>
<dbReference type="Proteomes" id="UP000011572">
    <property type="component" value="Unassembled WGS sequence"/>
</dbReference>
<keyword evidence="6 8" id="KW-0418">Kinase</keyword>
<dbReference type="AlphaFoldDB" id="M0D9Z7"/>
<dbReference type="RefSeq" id="WP_007345422.1">
    <property type="nucleotide sequence ID" value="NZ_AOIW01000053.1"/>
</dbReference>
<dbReference type="EC" id="2.7.2.3" evidence="2 8"/>
<comment type="catalytic activity">
    <reaction evidence="1 8">
        <text>(2R)-3-phosphoglycerate + ATP = (2R)-3-phospho-glyceroyl phosphate + ADP</text>
        <dbReference type="Rhea" id="RHEA:14801"/>
        <dbReference type="ChEBI" id="CHEBI:30616"/>
        <dbReference type="ChEBI" id="CHEBI:57604"/>
        <dbReference type="ChEBI" id="CHEBI:58272"/>
        <dbReference type="ChEBI" id="CHEBI:456216"/>
        <dbReference type="EC" id="2.7.2.3"/>
    </reaction>
</comment>
<dbReference type="GO" id="GO:0006096">
    <property type="term" value="P:glycolytic process"/>
    <property type="evidence" value="ECO:0007669"/>
    <property type="project" value="InterPro"/>
</dbReference>
<dbReference type="PRINTS" id="PR00477">
    <property type="entry name" value="PHGLYCKINASE"/>
</dbReference>
<dbReference type="EMBL" id="AOIW01000053">
    <property type="protein sequence ID" value="ELZ32320.1"/>
    <property type="molecule type" value="Genomic_DNA"/>
</dbReference>
<evidence type="ECO:0000256" key="6">
    <source>
        <dbReference type="ARBA" id="ARBA00022777"/>
    </source>
</evidence>
<gene>
    <name evidence="9" type="primary">pgk</name>
    <name evidence="9" type="ORF">C473_09907</name>
</gene>
<dbReference type="InterPro" id="IPR001576">
    <property type="entry name" value="Phosphoglycerate_kinase"/>
</dbReference>
<evidence type="ECO:0000256" key="4">
    <source>
        <dbReference type="ARBA" id="ARBA00022679"/>
    </source>
</evidence>
<dbReference type="InterPro" id="IPR036043">
    <property type="entry name" value="Phosphoglycerate_kinase_sf"/>
</dbReference>
<dbReference type="Pfam" id="PF00162">
    <property type="entry name" value="PGK"/>
    <property type="match status" value="1"/>
</dbReference>
<proteinExistence type="inferred from homology"/>
<keyword evidence="5" id="KW-0547">Nucleotide-binding</keyword>
<keyword evidence="7" id="KW-0067">ATP-binding</keyword>
<protein>
    <recommendedName>
        <fullName evidence="3 8">Phosphoglycerate kinase</fullName>
        <ecNumber evidence="2 8">2.7.2.3</ecNumber>
    </recommendedName>
</protein>
<evidence type="ECO:0000256" key="1">
    <source>
        <dbReference type="ARBA" id="ARBA00000642"/>
    </source>
</evidence>